<name>A0ABN3AIA7_9ACTN</name>
<gene>
    <name evidence="1" type="ORF">GCM10009727_94400</name>
</gene>
<proteinExistence type="predicted"/>
<dbReference type="Proteomes" id="UP001501020">
    <property type="component" value="Unassembled WGS sequence"/>
</dbReference>
<evidence type="ECO:0000313" key="1">
    <source>
        <dbReference type="EMBL" id="GAA2170301.1"/>
    </source>
</evidence>
<reference evidence="1 2" key="1">
    <citation type="journal article" date="2019" name="Int. J. Syst. Evol. Microbiol.">
        <title>The Global Catalogue of Microorganisms (GCM) 10K type strain sequencing project: providing services to taxonomists for standard genome sequencing and annotation.</title>
        <authorList>
            <consortium name="The Broad Institute Genomics Platform"/>
            <consortium name="The Broad Institute Genome Sequencing Center for Infectious Disease"/>
            <person name="Wu L."/>
            <person name="Ma J."/>
        </authorList>
    </citation>
    <scope>NUCLEOTIDE SEQUENCE [LARGE SCALE GENOMIC DNA]</scope>
    <source>
        <strain evidence="1 2">JCM 13850</strain>
    </source>
</reference>
<organism evidence="1 2">
    <name type="scientific">Actinomadura napierensis</name>
    <dbReference type="NCBI Taxonomy" id="267854"/>
    <lineage>
        <taxon>Bacteria</taxon>
        <taxon>Bacillati</taxon>
        <taxon>Actinomycetota</taxon>
        <taxon>Actinomycetes</taxon>
        <taxon>Streptosporangiales</taxon>
        <taxon>Thermomonosporaceae</taxon>
        <taxon>Actinomadura</taxon>
    </lineage>
</organism>
<keyword evidence="2" id="KW-1185">Reference proteome</keyword>
<comment type="caution">
    <text evidence="1">The sequence shown here is derived from an EMBL/GenBank/DDBJ whole genome shotgun (WGS) entry which is preliminary data.</text>
</comment>
<dbReference type="EMBL" id="BAAAMR010000193">
    <property type="protein sequence ID" value="GAA2170301.1"/>
    <property type="molecule type" value="Genomic_DNA"/>
</dbReference>
<protein>
    <submittedName>
        <fullName evidence="1">Uncharacterized protein</fullName>
    </submittedName>
</protein>
<evidence type="ECO:0000313" key="2">
    <source>
        <dbReference type="Proteomes" id="UP001501020"/>
    </source>
</evidence>
<sequence>MCWVVCRSDTRFRTVSWDLLRGRGSHCDHLEVLLSLLYRLVRSLLGLLVRLVWSDPSKDVELLVL</sequence>
<accession>A0ABN3AIA7</accession>